<keyword evidence="6 8" id="KW-0315">Glutamine amidotransferase</keyword>
<gene>
    <name evidence="11" type="ORF">A2876_03170</name>
</gene>
<dbReference type="InterPro" id="IPR033738">
    <property type="entry name" value="AsnB_N"/>
</dbReference>
<dbReference type="InterPro" id="IPR006426">
    <property type="entry name" value="Asn_synth_AEB"/>
</dbReference>
<dbReference type="CDD" id="cd01991">
    <property type="entry name" value="Asn_synthase_B_C"/>
    <property type="match status" value="1"/>
</dbReference>
<dbReference type="Gene3D" id="3.60.20.10">
    <property type="entry name" value="Glutamine Phosphoribosylpyrophosphate, subunit 1, domain 1"/>
    <property type="match status" value="1"/>
</dbReference>
<sequence>MCGIYGVVGPISRSRTWLRNARQTLTHRGPDGFGSYQDHQVALGMTRLAIIDVKGGDQPLYNEDKSLVIVGNGEIYNYVELRSLLKKSKHKLSSGSDIETTLHLYEEYGLHFVEHLRGMFALALYDKKKHKLILARDRLGEKPLYWAKTNNGLIFASEIKAILKYPGLSKKLNPDSIDHYFHFYYVPEPKTLFSHIYKLPPAHIMEINTLTGEFTQKKYWDESRVSPVFSGDPTRRIRDKFIESCELTLRSDVPVGISLSGGIDSSAILAVCAPRYRHRMTAFSVGYDGESDSDETEMAKQLAINFGVKFVSQKINTSDMVKDFPQLVYNSDDPIADIAGYSIYRVSKLARDHNVPVLLGGLGGDELFWGYSSINNYVCLTLNKHRFLNSPSGRTLHSLFTPFQAPRIFNPRNPLLSSLLSPATQLVFYDQGAEFKNCESFLKRLYLPSFSSEITPANSYSILNYDTKLSETEIMSNCLSLLRKTWLVSNCLDLNDRLSMASSVELRSPFLDFKLLELTLSSSAVVSGYTLPPKYYFKQAVKDILPPQLLSLPKRGFTPPVGLWLRALTKNYLHLLPDGFLVSEGILDGDRIKSVINKPDSRHLTQIYQLIFLEVWGREYIWNTSPSDLHIK</sequence>
<dbReference type="NCBIfam" id="TIGR01536">
    <property type="entry name" value="asn_synth_AEB"/>
    <property type="match status" value="1"/>
</dbReference>
<evidence type="ECO:0000256" key="3">
    <source>
        <dbReference type="ARBA" id="ARBA00012737"/>
    </source>
</evidence>
<dbReference type="AlphaFoldDB" id="A0A1F4YD51"/>
<comment type="catalytic activity">
    <reaction evidence="7">
        <text>L-aspartate + L-glutamine + ATP + H2O = L-asparagine + L-glutamate + AMP + diphosphate + H(+)</text>
        <dbReference type="Rhea" id="RHEA:12228"/>
        <dbReference type="ChEBI" id="CHEBI:15377"/>
        <dbReference type="ChEBI" id="CHEBI:15378"/>
        <dbReference type="ChEBI" id="CHEBI:29985"/>
        <dbReference type="ChEBI" id="CHEBI:29991"/>
        <dbReference type="ChEBI" id="CHEBI:30616"/>
        <dbReference type="ChEBI" id="CHEBI:33019"/>
        <dbReference type="ChEBI" id="CHEBI:58048"/>
        <dbReference type="ChEBI" id="CHEBI:58359"/>
        <dbReference type="ChEBI" id="CHEBI:456215"/>
        <dbReference type="EC" id="6.3.5.4"/>
    </reaction>
</comment>
<feature type="domain" description="Glutamine amidotransferase type-2" evidence="10">
    <location>
        <begin position="2"/>
        <end position="210"/>
    </location>
</feature>
<protein>
    <recommendedName>
        <fullName evidence="3">asparagine synthase (glutamine-hydrolyzing)</fullName>
        <ecNumber evidence="3">6.3.5.4</ecNumber>
    </recommendedName>
</protein>
<dbReference type="Pfam" id="PF00733">
    <property type="entry name" value="Asn_synthase"/>
    <property type="match status" value="1"/>
</dbReference>
<dbReference type="CDD" id="cd00712">
    <property type="entry name" value="AsnB"/>
    <property type="match status" value="1"/>
</dbReference>
<dbReference type="Pfam" id="PF13537">
    <property type="entry name" value="GATase_7"/>
    <property type="match status" value="1"/>
</dbReference>
<evidence type="ECO:0000256" key="9">
    <source>
        <dbReference type="PIRSR" id="PIRSR001589-2"/>
    </source>
</evidence>
<dbReference type="InterPro" id="IPR001962">
    <property type="entry name" value="Asn_synthase"/>
</dbReference>
<dbReference type="GO" id="GO:0005524">
    <property type="term" value="F:ATP binding"/>
    <property type="evidence" value="ECO:0007669"/>
    <property type="project" value="UniProtKB-KW"/>
</dbReference>
<dbReference type="EMBL" id="MEXH01000026">
    <property type="protein sequence ID" value="OGC91917.1"/>
    <property type="molecule type" value="Genomic_DNA"/>
</dbReference>
<dbReference type="PROSITE" id="PS51278">
    <property type="entry name" value="GATASE_TYPE_2"/>
    <property type="match status" value="1"/>
</dbReference>
<feature type="binding site" evidence="9">
    <location>
        <position position="285"/>
    </location>
    <ligand>
        <name>ATP</name>
        <dbReference type="ChEBI" id="CHEBI:30616"/>
    </ligand>
</feature>
<dbReference type="SUPFAM" id="SSF52402">
    <property type="entry name" value="Adenine nucleotide alpha hydrolases-like"/>
    <property type="match status" value="1"/>
</dbReference>
<accession>A0A1F4YD51</accession>
<dbReference type="PANTHER" id="PTHR43284:SF1">
    <property type="entry name" value="ASPARAGINE SYNTHETASE"/>
    <property type="match status" value="1"/>
</dbReference>
<keyword evidence="8" id="KW-0028">Amino-acid biosynthesis</keyword>
<evidence type="ECO:0000313" key="11">
    <source>
        <dbReference type="EMBL" id="OGC91917.1"/>
    </source>
</evidence>
<feature type="active site" description="For GATase activity" evidence="8">
    <location>
        <position position="2"/>
    </location>
</feature>
<dbReference type="GO" id="GO:0004066">
    <property type="term" value="F:asparagine synthase (glutamine-hydrolyzing) activity"/>
    <property type="evidence" value="ECO:0007669"/>
    <property type="project" value="UniProtKB-EC"/>
</dbReference>
<evidence type="ECO:0000256" key="1">
    <source>
        <dbReference type="ARBA" id="ARBA00005187"/>
    </source>
</evidence>
<evidence type="ECO:0000256" key="2">
    <source>
        <dbReference type="ARBA" id="ARBA00005752"/>
    </source>
</evidence>
<organism evidence="11 12">
    <name type="scientific">Candidatus Amesbacteria bacterium RIFCSPHIGHO2_01_FULL_48_32b</name>
    <dbReference type="NCBI Taxonomy" id="1797253"/>
    <lineage>
        <taxon>Bacteria</taxon>
        <taxon>Candidatus Amesiibacteriota</taxon>
    </lineage>
</organism>
<comment type="caution">
    <text evidence="11">The sequence shown here is derived from an EMBL/GenBank/DDBJ whole genome shotgun (WGS) entry which is preliminary data.</text>
</comment>
<dbReference type="PANTHER" id="PTHR43284">
    <property type="entry name" value="ASPARAGINE SYNTHETASE (GLUTAMINE-HYDROLYZING)"/>
    <property type="match status" value="1"/>
</dbReference>
<dbReference type="InterPro" id="IPR051786">
    <property type="entry name" value="ASN_synthetase/amidase"/>
</dbReference>
<dbReference type="GO" id="GO:0005829">
    <property type="term" value="C:cytosol"/>
    <property type="evidence" value="ECO:0007669"/>
    <property type="project" value="TreeGrafter"/>
</dbReference>
<comment type="similarity">
    <text evidence="2">Belongs to the asparagine synthetase family.</text>
</comment>
<dbReference type="InterPro" id="IPR014729">
    <property type="entry name" value="Rossmann-like_a/b/a_fold"/>
</dbReference>
<dbReference type="InterPro" id="IPR017932">
    <property type="entry name" value="GATase_2_dom"/>
</dbReference>
<dbReference type="PIRSF" id="PIRSF001589">
    <property type="entry name" value="Asn_synthetase_glu-h"/>
    <property type="match status" value="1"/>
</dbReference>
<keyword evidence="8" id="KW-0061">Asparagine biosynthesis</keyword>
<reference evidence="11 12" key="1">
    <citation type="journal article" date="2016" name="Nat. Commun.">
        <title>Thousands of microbial genomes shed light on interconnected biogeochemical processes in an aquifer system.</title>
        <authorList>
            <person name="Anantharaman K."/>
            <person name="Brown C.T."/>
            <person name="Hug L.A."/>
            <person name="Sharon I."/>
            <person name="Castelle C.J."/>
            <person name="Probst A.J."/>
            <person name="Thomas B.C."/>
            <person name="Singh A."/>
            <person name="Wilkins M.J."/>
            <person name="Karaoz U."/>
            <person name="Brodie E.L."/>
            <person name="Williams K.H."/>
            <person name="Hubbard S.S."/>
            <person name="Banfield J.F."/>
        </authorList>
    </citation>
    <scope>NUCLEOTIDE SEQUENCE [LARGE SCALE GENOMIC DNA]</scope>
</reference>
<feature type="binding site" evidence="9">
    <location>
        <position position="97"/>
    </location>
    <ligand>
        <name>L-glutamine</name>
        <dbReference type="ChEBI" id="CHEBI:58359"/>
    </ligand>
</feature>
<dbReference type="Gene3D" id="3.40.50.620">
    <property type="entry name" value="HUPs"/>
    <property type="match status" value="1"/>
</dbReference>
<dbReference type="EC" id="6.3.5.4" evidence="3"/>
<dbReference type="GO" id="GO:0006529">
    <property type="term" value="P:asparagine biosynthetic process"/>
    <property type="evidence" value="ECO:0007669"/>
    <property type="project" value="UniProtKB-KW"/>
</dbReference>
<evidence type="ECO:0000256" key="5">
    <source>
        <dbReference type="ARBA" id="ARBA00022840"/>
    </source>
</evidence>
<dbReference type="InterPro" id="IPR029055">
    <property type="entry name" value="Ntn_hydrolases_N"/>
</dbReference>
<name>A0A1F4YD51_9BACT</name>
<keyword evidence="4 9" id="KW-0547">Nucleotide-binding</keyword>
<comment type="pathway">
    <text evidence="1">Amino-acid biosynthesis; L-asparagine biosynthesis; L-asparagine from L-aspartate (L-Gln route): step 1/1.</text>
</comment>
<keyword evidence="5 9" id="KW-0067">ATP-binding</keyword>
<evidence type="ECO:0000256" key="8">
    <source>
        <dbReference type="PIRSR" id="PIRSR001589-1"/>
    </source>
</evidence>
<evidence type="ECO:0000259" key="10">
    <source>
        <dbReference type="PROSITE" id="PS51278"/>
    </source>
</evidence>
<proteinExistence type="inferred from homology"/>
<dbReference type="Proteomes" id="UP000178176">
    <property type="component" value="Unassembled WGS sequence"/>
</dbReference>
<dbReference type="SUPFAM" id="SSF56235">
    <property type="entry name" value="N-terminal nucleophile aminohydrolases (Ntn hydrolases)"/>
    <property type="match status" value="1"/>
</dbReference>
<evidence type="ECO:0000313" key="12">
    <source>
        <dbReference type="Proteomes" id="UP000178176"/>
    </source>
</evidence>
<evidence type="ECO:0000256" key="4">
    <source>
        <dbReference type="ARBA" id="ARBA00022741"/>
    </source>
</evidence>
<evidence type="ECO:0000256" key="6">
    <source>
        <dbReference type="ARBA" id="ARBA00022962"/>
    </source>
</evidence>
<evidence type="ECO:0000256" key="7">
    <source>
        <dbReference type="ARBA" id="ARBA00048741"/>
    </source>
</evidence>